<reference evidence="1" key="1">
    <citation type="submission" date="2021-02" db="EMBL/GenBank/DDBJ databases">
        <authorList>
            <consortium name="DOE Joint Genome Institute"/>
            <person name="Ahrendt S."/>
            <person name="Looney B.P."/>
            <person name="Miyauchi S."/>
            <person name="Morin E."/>
            <person name="Drula E."/>
            <person name="Courty P.E."/>
            <person name="Chicoki N."/>
            <person name="Fauchery L."/>
            <person name="Kohler A."/>
            <person name="Kuo A."/>
            <person name="Labutti K."/>
            <person name="Pangilinan J."/>
            <person name="Lipzen A."/>
            <person name="Riley R."/>
            <person name="Andreopoulos W."/>
            <person name="He G."/>
            <person name="Johnson J."/>
            <person name="Barry K.W."/>
            <person name="Grigoriev I.V."/>
            <person name="Nagy L."/>
            <person name="Hibbett D."/>
            <person name="Henrissat B."/>
            <person name="Matheny P.B."/>
            <person name="Labbe J."/>
            <person name="Martin F."/>
        </authorList>
    </citation>
    <scope>NUCLEOTIDE SEQUENCE</scope>
    <source>
        <strain evidence="1">FP105234-sp</strain>
    </source>
</reference>
<protein>
    <submittedName>
        <fullName evidence="1">Uncharacterized protein</fullName>
    </submittedName>
</protein>
<comment type="caution">
    <text evidence="1">The sequence shown here is derived from an EMBL/GenBank/DDBJ whole genome shotgun (WGS) entry which is preliminary data.</text>
</comment>
<evidence type="ECO:0000313" key="2">
    <source>
        <dbReference type="Proteomes" id="UP000814033"/>
    </source>
</evidence>
<gene>
    <name evidence="1" type="ORF">FA95DRAFT_1610664</name>
</gene>
<dbReference type="EMBL" id="MU276097">
    <property type="protein sequence ID" value="KAI0041865.1"/>
    <property type="molecule type" value="Genomic_DNA"/>
</dbReference>
<organism evidence="1 2">
    <name type="scientific">Auriscalpium vulgare</name>
    <dbReference type="NCBI Taxonomy" id="40419"/>
    <lineage>
        <taxon>Eukaryota</taxon>
        <taxon>Fungi</taxon>
        <taxon>Dikarya</taxon>
        <taxon>Basidiomycota</taxon>
        <taxon>Agaricomycotina</taxon>
        <taxon>Agaricomycetes</taxon>
        <taxon>Russulales</taxon>
        <taxon>Auriscalpiaceae</taxon>
        <taxon>Auriscalpium</taxon>
    </lineage>
</organism>
<proteinExistence type="predicted"/>
<reference evidence="1" key="2">
    <citation type="journal article" date="2022" name="New Phytol.">
        <title>Evolutionary transition to the ectomycorrhizal habit in the genomes of a hyperdiverse lineage of mushroom-forming fungi.</title>
        <authorList>
            <person name="Looney B."/>
            <person name="Miyauchi S."/>
            <person name="Morin E."/>
            <person name="Drula E."/>
            <person name="Courty P.E."/>
            <person name="Kohler A."/>
            <person name="Kuo A."/>
            <person name="LaButti K."/>
            <person name="Pangilinan J."/>
            <person name="Lipzen A."/>
            <person name="Riley R."/>
            <person name="Andreopoulos W."/>
            <person name="He G."/>
            <person name="Johnson J."/>
            <person name="Nolan M."/>
            <person name="Tritt A."/>
            <person name="Barry K.W."/>
            <person name="Grigoriev I.V."/>
            <person name="Nagy L.G."/>
            <person name="Hibbett D."/>
            <person name="Henrissat B."/>
            <person name="Matheny P.B."/>
            <person name="Labbe J."/>
            <person name="Martin F.M."/>
        </authorList>
    </citation>
    <scope>NUCLEOTIDE SEQUENCE</scope>
    <source>
        <strain evidence="1">FP105234-sp</strain>
    </source>
</reference>
<sequence length="347" mass="39392">MSTLPLDIQVIIIELVYRSSQHLAVDYPTLLASALVCRAWRDIAQRLLFRRIPFPDGNYQWKPVSTIELLLRTLRTSPHLAVHVRAIHLTLWCRRSIAEDTANIDLLELCPHVTGIFFAESLFVKAWDPHMEARLRAIPLRPLSLKVWDERWLVSRILEMWPSPRALEVLLRDIFNSDHVGLVPVPSSIEALSLPAADAPKMLLPVNGLPALRHLDLLRPVWAIAGSLRTLAPFTRLKTLSIQEPFPPQEILDELGQVESIVCDELPVEVVVLPRTLRHTGCHLFNNCMETSFLELALRTADGLQLSTCTFVELLKTMEAGCRDRGVDLALYESWDSFPSAHHVDWI</sequence>
<evidence type="ECO:0000313" key="1">
    <source>
        <dbReference type="EMBL" id="KAI0041865.1"/>
    </source>
</evidence>
<name>A0ACB8RE58_9AGAM</name>
<keyword evidence="2" id="KW-1185">Reference proteome</keyword>
<dbReference type="Proteomes" id="UP000814033">
    <property type="component" value="Unassembled WGS sequence"/>
</dbReference>
<accession>A0ACB8RE58</accession>